<sequence>MNEVDAFEVVRQAIWTIIIAAGPAVGAAMLVGIGIALFQALTQIQEVTLTFIPKIIVILLMTAISAPFIGAQIFAFTNEVYGRIATGF</sequence>
<accession>A0A1G5MUT3</accession>
<dbReference type="NCBIfam" id="TIGR01402">
    <property type="entry name" value="fliQ"/>
    <property type="match status" value="1"/>
</dbReference>
<proteinExistence type="inferred from homology"/>
<evidence type="ECO:0000256" key="5">
    <source>
        <dbReference type="ARBA" id="ARBA00022692"/>
    </source>
</evidence>
<dbReference type="InterPro" id="IPR002191">
    <property type="entry name" value="Bac_export_3"/>
</dbReference>
<evidence type="ECO:0000256" key="3">
    <source>
        <dbReference type="ARBA" id="ARBA00021718"/>
    </source>
</evidence>
<dbReference type="OrthoDB" id="9806440at2"/>
<evidence type="ECO:0000256" key="1">
    <source>
        <dbReference type="ARBA" id="ARBA00004651"/>
    </source>
</evidence>
<evidence type="ECO:0000256" key="8">
    <source>
        <dbReference type="ARBA" id="ARBA00023143"/>
    </source>
</evidence>
<name>A0A1G5MUT3_AFIMA</name>
<evidence type="ECO:0000256" key="7">
    <source>
        <dbReference type="ARBA" id="ARBA00023136"/>
    </source>
</evidence>
<dbReference type="PIRSF" id="PIRSF004669">
    <property type="entry name" value="FliQ"/>
    <property type="match status" value="1"/>
</dbReference>
<evidence type="ECO:0000256" key="6">
    <source>
        <dbReference type="ARBA" id="ARBA00022989"/>
    </source>
</evidence>
<keyword evidence="10" id="KW-0282">Flagellum</keyword>
<evidence type="ECO:0000313" key="11">
    <source>
        <dbReference type="Proteomes" id="UP000199347"/>
    </source>
</evidence>
<dbReference type="RefSeq" id="WP_092810313.1">
    <property type="nucleotide sequence ID" value="NZ_FMVW01000002.1"/>
</dbReference>
<keyword evidence="10" id="KW-0966">Cell projection</keyword>
<keyword evidence="11" id="KW-1185">Reference proteome</keyword>
<keyword evidence="5 9" id="KW-0812">Transmembrane</keyword>
<dbReference type="GO" id="GO:0044780">
    <property type="term" value="P:bacterial-type flagellum assembly"/>
    <property type="evidence" value="ECO:0007669"/>
    <property type="project" value="InterPro"/>
</dbReference>
<dbReference type="InterPro" id="IPR006305">
    <property type="entry name" value="FliQ"/>
</dbReference>
<comment type="subcellular location">
    <subcellularLocation>
        <location evidence="1 9">Cell membrane</location>
        <topology evidence="1">Multi-pass membrane protein</topology>
    </subcellularLocation>
    <subcellularLocation>
        <location evidence="9">Bacterial flagellum basal body</location>
    </subcellularLocation>
</comment>
<keyword evidence="4 9" id="KW-1003">Cell membrane</keyword>
<comment type="function">
    <text evidence="9">Role in flagellar biosynthesis.</text>
</comment>
<keyword evidence="10" id="KW-0969">Cilium</keyword>
<dbReference type="Pfam" id="PF01313">
    <property type="entry name" value="Bac_export_3"/>
    <property type="match status" value="1"/>
</dbReference>
<dbReference type="AlphaFoldDB" id="A0A1G5MUT3"/>
<dbReference type="GO" id="GO:0009425">
    <property type="term" value="C:bacterial-type flagellum basal body"/>
    <property type="evidence" value="ECO:0007669"/>
    <property type="project" value="UniProtKB-SubCell"/>
</dbReference>
<keyword evidence="6 9" id="KW-1133">Transmembrane helix</keyword>
<reference evidence="10 11" key="1">
    <citation type="submission" date="2016-10" db="EMBL/GenBank/DDBJ databases">
        <authorList>
            <person name="de Groot N.N."/>
        </authorList>
    </citation>
    <scope>NUCLEOTIDE SEQUENCE [LARGE SCALE GENOMIC DNA]</scope>
    <source>
        <strain evidence="10 11">DSM 2698</strain>
    </source>
</reference>
<dbReference type="Proteomes" id="UP000199347">
    <property type="component" value="Unassembled WGS sequence"/>
</dbReference>
<protein>
    <recommendedName>
        <fullName evidence="3 9">Flagellar biosynthetic protein FliQ</fullName>
    </recommendedName>
</protein>
<dbReference type="NCBIfam" id="NF004671">
    <property type="entry name" value="PRK06010.1"/>
    <property type="match status" value="1"/>
</dbReference>
<dbReference type="GO" id="GO:0009306">
    <property type="term" value="P:protein secretion"/>
    <property type="evidence" value="ECO:0007669"/>
    <property type="project" value="InterPro"/>
</dbReference>
<evidence type="ECO:0000313" key="10">
    <source>
        <dbReference type="EMBL" id="SCZ28812.1"/>
    </source>
</evidence>
<feature type="transmembrane region" description="Helical" evidence="9">
    <location>
        <begin position="12"/>
        <end position="39"/>
    </location>
</feature>
<comment type="similarity">
    <text evidence="2 9">Belongs to the FliQ/MopD/SpaQ family.</text>
</comment>
<keyword evidence="8 9" id="KW-0975">Bacterial flagellum</keyword>
<dbReference type="PANTHER" id="PTHR34040:SF2">
    <property type="entry name" value="FLAGELLAR BIOSYNTHETIC PROTEIN FLIQ"/>
    <property type="match status" value="1"/>
</dbReference>
<dbReference type="GO" id="GO:0005886">
    <property type="term" value="C:plasma membrane"/>
    <property type="evidence" value="ECO:0007669"/>
    <property type="project" value="UniProtKB-SubCell"/>
</dbReference>
<keyword evidence="7 9" id="KW-0472">Membrane</keyword>
<dbReference type="PANTHER" id="PTHR34040">
    <property type="entry name" value="FLAGELLAR BIOSYNTHETIC PROTEIN FLIQ"/>
    <property type="match status" value="1"/>
</dbReference>
<dbReference type="PRINTS" id="PR00952">
    <property type="entry name" value="TYPE3IMQPROT"/>
</dbReference>
<evidence type="ECO:0000256" key="4">
    <source>
        <dbReference type="ARBA" id="ARBA00022475"/>
    </source>
</evidence>
<gene>
    <name evidence="9" type="primary">fliQ</name>
    <name evidence="10" type="ORF">SAMN03080610_01046</name>
</gene>
<evidence type="ECO:0000256" key="2">
    <source>
        <dbReference type="ARBA" id="ARBA00006156"/>
    </source>
</evidence>
<evidence type="ECO:0000256" key="9">
    <source>
        <dbReference type="RuleBase" id="RU364090"/>
    </source>
</evidence>
<dbReference type="EMBL" id="FMVW01000002">
    <property type="protein sequence ID" value="SCZ28812.1"/>
    <property type="molecule type" value="Genomic_DNA"/>
</dbReference>
<organism evidence="10 11">
    <name type="scientific">Afifella marina DSM 2698</name>
    <dbReference type="NCBI Taxonomy" id="1120955"/>
    <lineage>
        <taxon>Bacteria</taxon>
        <taxon>Pseudomonadati</taxon>
        <taxon>Pseudomonadota</taxon>
        <taxon>Alphaproteobacteria</taxon>
        <taxon>Hyphomicrobiales</taxon>
        <taxon>Afifellaceae</taxon>
        <taxon>Afifella</taxon>
    </lineage>
</organism>
<dbReference type="STRING" id="1120955.SAMN03080610_01046"/>
<feature type="transmembrane region" description="Helical" evidence="9">
    <location>
        <begin position="51"/>
        <end position="75"/>
    </location>
</feature>